<dbReference type="WBParaSite" id="ASIM_0001886301-mRNA-1">
    <property type="protein sequence ID" value="ASIM_0001886301-mRNA-1"/>
    <property type="gene ID" value="ASIM_0001886301"/>
</dbReference>
<sequence length="124" mass="13679">IPDGVGCNAPWGVPFDDKIYEGLSCNSGGITVNASVPVSVGWFARLFLFVVFCDAILRFCDDIVDVDDDNSDGDRDWWKFLSCFGDDNLWIWIVSGGSLMVRCDGNGSLGGEGFYEDGLMLKWF</sequence>
<reference evidence="1 2" key="2">
    <citation type="submission" date="2018-11" db="EMBL/GenBank/DDBJ databases">
        <authorList>
            <consortium name="Pathogen Informatics"/>
        </authorList>
    </citation>
    <scope>NUCLEOTIDE SEQUENCE [LARGE SCALE GENOMIC DNA]</scope>
</reference>
<evidence type="ECO:0000313" key="3">
    <source>
        <dbReference type="WBParaSite" id="ASIM_0001886301-mRNA-1"/>
    </source>
</evidence>
<accession>A0A0M3KD11</accession>
<gene>
    <name evidence="1" type="ORF">ASIM_LOCUS18258</name>
</gene>
<evidence type="ECO:0000313" key="1">
    <source>
        <dbReference type="EMBL" id="VDK64013.1"/>
    </source>
</evidence>
<dbReference type="EMBL" id="UYRR01035239">
    <property type="protein sequence ID" value="VDK64013.1"/>
    <property type="molecule type" value="Genomic_DNA"/>
</dbReference>
<keyword evidence="2" id="KW-1185">Reference proteome</keyword>
<dbReference type="AlphaFoldDB" id="A0A0M3KD11"/>
<evidence type="ECO:0000313" key="2">
    <source>
        <dbReference type="Proteomes" id="UP000267096"/>
    </source>
</evidence>
<dbReference type="Proteomes" id="UP000267096">
    <property type="component" value="Unassembled WGS sequence"/>
</dbReference>
<proteinExistence type="predicted"/>
<protein>
    <submittedName>
        <fullName evidence="3">LNR domain-containing protein</fullName>
    </submittedName>
</protein>
<reference evidence="3" key="1">
    <citation type="submission" date="2017-02" db="UniProtKB">
        <authorList>
            <consortium name="WormBaseParasite"/>
        </authorList>
    </citation>
    <scope>IDENTIFICATION</scope>
</reference>
<name>A0A0M3KD11_ANISI</name>
<organism evidence="3">
    <name type="scientific">Anisakis simplex</name>
    <name type="common">Herring worm</name>
    <dbReference type="NCBI Taxonomy" id="6269"/>
    <lineage>
        <taxon>Eukaryota</taxon>
        <taxon>Metazoa</taxon>
        <taxon>Ecdysozoa</taxon>
        <taxon>Nematoda</taxon>
        <taxon>Chromadorea</taxon>
        <taxon>Rhabditida</taxon>
        <taxon>Spirurina</taxon>
        <taxon>Ascaridomorpha</taxon>
        <taxon>Ascaridoidea</taxon>
        <taxon>Anisakidae</taxon>
        <taxon>Anisakis</taxon>
        <taxon>Anisakis simplex complex</taxon>
    </lineage>
</organism>